<dbReference type="Pfam" id="PF03732">
    <property type="entry name" value="Retrotrans_gag"/>
    <property type="match status" value="1"/>
</dbReference>
<evidence type="ECO:0000313" key="3">
    <source>
        <dbReference type="RefSeq" id="XP_022155867.1"/>
    </source>
</evidence>
<gene>
    <name evidence="3" type="primary">LOC111022881</name>
</gene>
<dbReference type="KEGG" id="mcha:111022881"/>
<dbReference type="InterPro" id="IPR005162">
    <property type="entry name" value="Retrotrans_gag_dom"/>
</dbReference>
<proteinExistence type="predicted"/>
<reference evidence="3" key="1">
    <citation type="submission" date="2025-08" db="UniProtKB">
        <authorList>
            <consortium name="RefSeq"/>
        </authorList>
    </citation>
    <scope>IDENTIFICATION</scope>
    <source>
        <strain evidence="3">OHB3-1</strain>
    </source>
</reference>
<accession>A0A6J1DQJ0</accession>
<dbReference type="OrthoDB" id="1740797at2759"/>
<keyword evidence="2" id="KW-1185">Reference proteome</keyword>
<evidence type="ECO:0000259" key="1">
    <source>
        <dbReference type="Pfam" id="PF03732"/>
    </source>
</evidence>
<dbReference type="PANTHER" id="PTHR33223:SF6">
    <property type="entry name" value="CCHC-TYPE DOMAIN-CONTAINING PROTEIN"/>
    <property type="match status" value="1"/>
</dbReference>
<dbReference type="PANTHER" id="PTHR33223">
    <property type="entry name" value="CCHC-TYPE DOMAIN-CONTAINING PROTEIN"/>
    <property type="match status" value="1"/>
</dbReference>
<sequence>MEADRFKLKPAMFQMLQTVGPFHGLSSEDPHRHLQYFMQVADSFKLEGVSKRAIRLMLFPYSLRDSAGAWLDSLPAESITSWNDLAEKFLMKYFPPSKNAELMTNGSLLSKVYAEAFDILERILCNKHQWSKSRAASVMTSKGLVENDVVADLNSKISKLADIVMESISHSDARASVQSVSCP</sequence>
<dbReference type="RefSeq" id="XP_022155867.1">
    <property type="nucleotide sequence ID" value="XM_022300175.1"/>
</dbReference>
<evidence type="ECO:0000313" key="2">
    <source>
        <dbReference type="Proteomes" id="UP000504603"/>
    </source>
</evidence>
<protein>
    <submittedName>
        <fullName evidence="3">Uncharacterized protein LOC111022881</fullName>
    </submittedName>
</protein>
<name>A0A6J1DQJ0_MOMCH</name>
<dbReference type="Proteomes" id="UP000504603">
    <property type="component" value="Unplaced"/>
</dbReference>
<dbReference type="GeneID" id="111022881"/>
<feature type="domain" description="Retrotransposon gag" evidence="1">
    <location>
        <begin position="58"/>
        <end position="111"/>
    </location>
</feature>
<organism evidence="2 3">
    <name type="scientific">Momordica charantia</name>
    <name type="common">Bitter gourd</name>
    <name type="synonym">Balsam pear</name>
    <dbReference type="NCBI Taxonomy" id="3673"/>
    <lineage>
        <taxon>Eukaryota</taxon>
        <taxon>Viridiplantae</taxon>
        <taxon>Streptophyta</taxon>
        <taxon>Embryophyta</taxon>
        <taxon>Tracheophyta</taxon>
        <taxon>Spermatophyta</taxon>
        <taxon>Magnoliopsida</taxon>
        <taxon>eudicotyledons</taxon>
        <taxon>Gunneridae</taxon>
        <taxon>Pentapetalae</taxon>
        <taxon>rosids</taxon>
        <taxon>fabids</taxon>
        <taxon>Cucurbitales</taxon>
        <taxon>Cucurbitaceae</taxon>
        <taxon>Momordiceae</taxon>
        <taxon>Momordica</taxon>
    </lineage>
</organism>
<dbReference type="AlphaFoldDB" id="A0A6J1DQJ0"/>